<dbReference type="GO" id="GO:0003677">
    <property type="term" value="F:DNA binding"/>
    <property type="evidence" value="ECO:0007669"/>
    <property type="project" value="InterPro"/>
</dbReference>
<dbReference type="InterPro" id="IPR009061">
    <property type="entry name" value="DNA-bd_dom_put_sf"/>
</dbReference>
<dbReference type="eggNOG" id="ENOG5031WBJ">
    <property type="taxonomic scope" value="Bacteria"/>
</dbReference>
<evidence type="ECO:0000313" key="3">
    <source>
        <dbReference type="Proteomes" id="UP000009154"/>
    </source>
</evidence>
<dbReference type="InterPro" id="IPR010093">
    <property type="entry name" value="SinI_DNA-bd"/>
</dbReference>
<feature type="domain" description="Helix-turn-helix" evidence="1">
    <location>
        <begin position="9"/>
        <end position="58"/>
    </location>
</feature>
<gene>
    <name evidence="2" type="ordered locus">GPOL_c25730</name>
</gene>
<protein>
    <submittedName>
        <fullName evidence="2">DNA binding domain, excisionase family</fullName>
    </submittedName>
</protein>
<proteinExistence type="predicted"/>
<dbReference type="GeneID" id="90159613"/>
<dbReference type="RefSeq" id="WP_014360186.1">
    <property type="nucleotide sequence ID" value="NC_016906.1"/>
</dbReference>
<dbReference type="NCBIfam" id="TIGR01764">
    <property type="entry name" value="excise"/>
    <property type="match status" value="1"/>
</dbReference>
<organism evidence="2 3">
    <name type="scientific">Gordonia polyisoprenivorans (strain DSM 44266 / VH2)</name>
    <dbReference type="NCBI Taxonomy" id="1112204"/>
    <lineage>
        <taxon>Bacteria</taxon>
        <taxon>Bacillati</taxon>
        <taxon>Actinomycetota</taxon>
        <taxon>Actinomycetes</taxon>
        <taxon>Mycobacteriales</taxon>
        <taxon>Gordoniaceae</taxon>
        <taxon>Gordonia</taxon>
    </lineage>
</organism>
<dbReference type="Proteomes" id="UP000009154">
    <property type="component" value="Chromosome"/>
</dbReference>
<name>H6N4L8_GORPV</name>
<dbReference type="AlphaFoldDB" id="H6N4L8"/>
<dbReference type="KEGG" id="gpo:GPOL_c25730"/>
<sequence length="61" mass="6838">MSTRTSPKYVSPAQLAAELGLTDRTVRRWIAEGKLHAVRFSARVIRIDRAEVERLISEASA</sequence>
<evidence type="ECO:0000313" key="2">
    <source>
        <dbReference type="EMBL" id="AFA73600.1"/>
    </source>
</evidence>
<dbReference type="EMBL" id="CP003119">
    <property type="protein sequence ID" value="AFA73600.1"/>
    <property type="molecule type" value="Genomic_DNA"/>
</dbReference>
<dbReference type="STRING" id="1112204.GPOL_c25730"/>
<keyword evidence="3" id="KW-1185">Reference proteome</keyword>
<dbReference type="SUPFAM" id="SSF46955">
    <property type="entry name" value="Putative DNA-binding domain"/>
    <property type="match status" value="1"/>
</dbReference>
<dbReference type="Pfam" id="PF12728">
    <property type="entry name" value="HTH_17"/>
    <property type="match status" value="1"/>
</dbReference>
<reference evidence="2 3" key="1">
    <citation type="journal article" date="2012" name="Appl. Environ. Microbiol.">
        <title>Involvement of two latex-clearing proteins during rubber degradation and insights into the subsequent degradation pathway revealed by the genome sequence of Gordonia polyisoprenivorans strain VH2.</title>
        <authorList>
            <person name="Hiessl S."/>
            <person name="Schuldes J."/>
            <person name="Thurmer A."/>
            <person name="Halbsguth T."/>
            <person name="Broker D."/>
            <person name="Angelov A."/>
            <person name="Liebl W."/>
            <person name="Daniel R."/>
            <person name="Steinbuchel A."/>
        </authorList>
    </citation>
    <scope>NUCLEOTIDE SEQUENCE [LARGE SCALE GENOMIC DNA]</scope>
    <source>
        <strain evidence="3">DSM 44266 / VH2</strain>
    </source>
</reference>
<dbReference type="HOGENOM" id="CLU_191453_2_0_11"/>
<dbReference type="InterPro" id="IPR041657">
    <property type="entry name" value="HTH_17"/>
</dbReference>
<evidence type="ECO:0000259" key="1">
    <source>
        <dbReference type="Pfam" id="PF12728"/>
    </source>
</evidence>
<accession>H6N4L8</accession>